<dbReference type="GO" id="GO:0003677">
    <property type="term" value="F:DNA binding"/>
    <property type="evidence" value="ECO:0007669"/>
    <property type="project" value="UniProtKB-KW"/>
</dbReference>
<dbReference type="KEGG" id="ngr:NAEGRDRAFT_71772"/>
<dbReference type="InterPro" id="IPR003035">
    <property type="entry name" value="RWP-RK_dom"/>
</dbReference>
<dbReference type="AlphaFoldDB" id="D2VS10"/>
<name>D2VS10_NAEGR</name>
<feature type="domain" description="RWP-RK" evidence="5">
    <location>
        <begin position="73"/>
        <end position="115"/>
    </location>
</feature>
<keyword evidence="7" id="KW-1185">Reference proteome</keyword>
<dbReference type="Proteomes" id="UP000006671">
    <property type="component" value="Unassembled WGS sequence"/>
</dbReference>
<evidence type="ECO:0000256" key="2">
    <source>
        <dbReference type="ARBA" id="ARBA00023125"/>
    </source>
</evidence>
<sequence length="149" mass="17340">MSNTNQTKSNRSKAQSNWNQAMLESSINSSRLIIWKVAKDKTIKSTQERKSIKKQKTKVTVDGIVRNRMISDREIMQVLHLPQMQACKILNCSLSTLKRRFYELKDGFGLDRWPNNLLVARHLPIFKKIYPMSLDFILNHDDETSTTSQ</sequence>
<proteinExistence type="predicted"/>
<protein>
    <submittedName>
        <fullName evidence="6">Predicted protein</fullName>
    </submittedName>
</protein>
<accession>D2VS10</accession>
<evidence type="ECO:0000313" key="6">
    <source>
        <dbReference type="EMBL" id="EFC40268.1"/>
    </source>
</evidence>
<keyword evidence="1" id="KW-0805">Transcription regulation</keyword>
<evidence type="ECO:0000256" key="3">
    <source>
        <dbReference type="ARBA" id="ARBA00023163"/>
    </source>
</evidence>
<dbReference type="InParanoid" id="D2VS10"/>
<dbReference type="Pfam" id="PF02042">
    <property type="entry name" value="RWP-RK"/>
    <property type="match status" value="1"/>
</dbReference>
<gene>
    <name evidence="6" type="ORF">NAEGRDRAFT_71772</name>
</gene>
<keyword evidence="4" id="KW-0539">Nucleus</keyword>
<evidence type="ECO:0000259" key="5">
    <source>
        <dbReference type="Pfam" id="PF02042"/>
    </source>
</evidence>
<dbReference type="OrthoDB" id="10426637at2759"/>
<keyword evidence="2" id="KW-0238">DNA-binding</keyword>
<evidence type="ECO:0000256" key="1">
    <source>
        <dbReference type="ARBA" id="ARBA00023015"/>
    </source>
</evidence>
<keyword evidence="3" id="KW-0804">Transcription</keyword>
<dbReference type="EMBL" id="GG738893">
    <property type="protein sequence ID" value="EFC40268.1"/>
    <property type="molecule type" value="Genomic_DNA"/>
</dbReference>
<evidence type="ECO:0000313" key="7">
    <source>
        <dbReference type="Proteomes" id="UP000006671"/>
    </source>
</evidence>
<dbReference type="RefSeq" id="XP_002673012.1">
    <property type="nucleotide sequence ID" value="XM_002672966.1"/>
</dbReference>
<evidence type="ECO:0000256" key="4">
    <source>
        <dbReference type="ARBA" id="ARBA00023242"/>
    </source>
</evidence>
<reference evidence="6 7" key="1">
    <citation type="journal article" date="2010" name="Cell">
        <title>The genome of Naegleria gruberi illuminates early eukaryotic versatility.</title>
        <authorList>
            <person name="Fritz-Laylin L.K."/>
            <person name="Prochnik S.E."/>
            <person name="Ginger M.L."/>
            <person name="Dacks J.B."/>
            <person name="Carpenter M.L."/>
            <person name="Field M.C."/>
            <person name="Kuo A."/>
            <person name="Paredez A."/>
            <person name="Chapman J."/>
            <person name="Pham J."/>
            <person name="Shu S."/>
            <person name="Neupane R."/>
            <person name="Cipriano M."/>
            <person name="Mancuso J."/>
            <person name="Tu H."/>
            <person name="Salamov A."/>
            <person name="Lindquist E."/>
            <person name="Shapiro H."/>
            <person name="Lucas S."/>
            <person name="Grigoriev I.V."/>
            <person name="Cande W.Z."/>
            <person name="Fulton C."/>
            <person name="Rokhsar D.S."/>
            <person name="Dawson S.C."/>
        </authorList>
    </citation>
    <scope>NUCLEOTIDE SEQUENCE [LARGE SCALE GENOMIC DNA]</scope>
    <source>
        <strain evidence="6 7">NEG-M</strain>
    </source>
</reference>
<dbReference type="VEuPathDB" id="AmoebaDB:NAEGRDRAFT_71772"/>
<dbReference type="GeneID" id="8854699"/>
<organism evidence="7">
    <name type="scientific">Naegleria gruberi</name>
    <name type="common">Amoeba</name>
    <dbReference type="NCBI Taxonomy" id="5762"/>
    <lineage>
        <taxon>Eukaryota</taxon>
        <taxon>Discoba</taxon>
        <taxon>Heterolobosea</taxon>
        <taxon>Tetramitia</taxon>
        <taxon>Eutetramitia</taxon>
        <taxon>Vahlkampfiidae</taxon>
        <taxon>Naegleria</taxon>
    </lineage>
</organism>